<dbReference type="PANTHER" id="PTHR13924">
    <property type="entry name" value="TRANSFORMING ACIDIC COILED-COIL CONTAINING PROTEIN 1/2"/>
    <property type="match status" value="1"/>
</dbReference>
<comment type="caution">
    <text evidence="10">The sequence shown here is derived from an EMBL/GenBank/DDBJ whole genome shotgun (WGS) entry which is preliminary data.</text>
</comment>
<reference evidence="10" key="1">
    <citation type="thesis" date="2020" institute="ProQuest LLC" country="789 East Eisenhower Parkway, Ann Arbor, MI, USA">
        <title>Comparative Genomics and Chromosome Evolution.</title>
        <authorList>
            <person name="Mudd A.B."/>
        </authorList>
    </citation>
    <scope>NUCLEOTIDE SEQUENCE</scope>
    <source>
        <strain evidence="10">237g6f4</strain>
        <tissue evidence="10">Blood</tissue>
    </source>
</reference>
<evidence type="ECO:0000313" key="10">
    <source>
        <dbReference type="EMBL" id="KAG8551491.1"/>
    </source>
</evidence>
<feature type="compositionally biased region" description="Basic residues" evidence="8">
    <location>
        <begin position="2184"/>
        <end position="2201"/>
    </location>
</feature>
<organism evidence="10 11">
    <name type="scientific">Engystomops pustulosus</name>
    <name type="common">Tungara frog</name>
    <name type="synonym">Physalaemus pustulosus</name>
    <dbReference type="NCBI Taxonomy" id="76066"/>
    <lineage>
        <taxon>Eukaryota</taxon>
        <taxon>Metazoa</taxon>
        <taxon>Chordata</taxon>
        <taxon>Craniata</taxon>
        <taxon>Vertebrata</taxon>
        <taxon>Euteleostomi</taxon>
        <taxon>Amphibia</taxon>
        <taxon>Batrachia</taxon>
        <taxon>Anura</taxon>
        <taxon>Neobatrachia</taxon>
        <taxon>Hyloidea</taxon>
        <taxon>Leptodactylidae</taxon>
        <taxon>Leiuperinae</taxon>
        <taxon>Engystomops</taxon>
    </lineage>
</organism>
<feature type="compositionally biased region" description="Polar residues" evidence="8">
    <location>
        <begin position="1928"/>
        <end position="1943"/>
    </location>
</feature>
<dbReference type="InterPro" id="IPR039915">
    <property type="entry name" value="TACC"/>
</dbReference>
<dbReference type="Proteomes" id="UP000824782">
    <property type="component" value="Unassembled WGS sequence"/>
</dbReference>
<keyword evidence="5 7" id="KW-0175">Coiled coil</keyword>
<feature type="compositionally biased region" description="Polar residues" evidence="8">
    <location>
        <begin position="122"/>
        <end position="133"/>
    </location>
</feature>
<sequence length="2823" mass="309859">MGNDNSHDKESQQEPTSNPSNTNTQPAEEDVQEEFLPSLDIPVIYPQWDPSSYHEGQEVGEELKEEEFFPSLFSKNLSVSETNSRSGDVTLPHGVCEEGQLLPAPPQPDLYIEGLEYKESGRSSQPGTISNPTSEEDSKEEEFYAAEDTGLVGVLREWGQQVLPEKISKTAEEENTSLVEMPQSELDYEETSMTSGGFNVKEKEKFSGTEDLLRLQDAELDTGLLSLTNLNNEIIGSPSILLPTSTPQLIPASAELLSALDQPVGLLQVSDNPCNQTKEDCKDSNTDERDQKGSWNSRTLTTDGVNTQTGGQNLLILPITTDGSLDDCKDKLPIPHSLEKESCLHNRESPTTESVEPNLVMSKFNNSCDNLVTSLLNQQSLLEVTEPKSLLPQMGEITAYQSSPGNLSEKSDIGTKDCLDAGHVKETTLVGATQAETANPDFSEEHGMQKSATIGDGHFTTNDVLNYKVEAQGLQNSPKNEISSNPLSPLDIQDPVAPENALCTPICNTGGLNNAINKVTLEPTAGLVDTSLDFLQATSSKDLIRVSSKTETDTDHTFLISMKNLLLDDVSTFPLNSAELHLAVPSPDVQEDKVKGKTISSKDQPASNEEVNQNPQKSQPISPKNIELLGLPGNEFTRVEWSMAGEMEKGPTGEKSNSEHGVNDLKSIAQKEVVSDEISVSTQEEKTLKTDTDNSYLSIPACPVITKQSSDTPVLLDTPAESLKAETFSKGDEERLLSFQSHKIKSKTEYLSYPKEESFFTEKFETFSVQTKEKTSQNQSGKDLCLNDIHQSPGINAKLQSSFLSDVENLNHRPECTVGESSKVQPKQNLSVITPEEFKIVDISQPNLESRSTKKKEVPLSQQEIASSENTPYLDNAVYPGKALEEKVEDASFASTSEHLGYTSDSPAMSDETLKFTSATCEVPFTVDTTSALGSLEDNILLNIHPNEGMKQQKIESSENTPYLDNAVCPVKTLEEKVDEFLASTSEPLAYISDSSAMSDEKLKFTSATCEVPFTMDTNNASRILGDTILLNLHSNKDYKQEENALTENTPYLDSVQCPSQALKEKVVDQSLASTSEPVAYISDSQAKTDETLNCLSTTCEVPFTMDTTNALEIQEGKILLNTHPNEGTEQSLTSEGQCFKLSLDKDDKTNVGTFSAPGHFEFPPGVSIELHVPDNASPQLQMRDSFSSMEIPKECSTKQANIKTDVGKICEAVNTTSQDLHMIENVNLHYGHSHTASFSEPINNLQSELHILGFPQKEDVISLLPIMNLKDATGACGELTLQAENSDNKESISSKDIFEQALEKTDKDQVLQTQTTDIKYTADVTEEADFNMCTMETAKTTTDYMVRPKDSKSNLLSEAQLEAKSQKVIKEANEQSKNAENDKIESKQVIKLGPLAVDVYNDTSHSIQEEGPGVFLGEMDQLDTKPFISDLEECISAHSGSTEKSEETFNILHHNTHKEIHPQEKHPEMAFKGKHSHSIEGGEVMTHSSQEHTSNAVKPIEDNEIMIKQNVADTTSTYSMKKSGFAPEIPILLRDETELPSGEPDSGTTIAEPQLVQPDEETRALNVTSSGPSGGQKMPSESLQLLPKRNNENIDNTTIKPEIMDNELTSDQLNLSPMVIENITSEAMLEMPDSSAIHVEIVSGPITLKETDILSDISGFTAKEAAILSDEPYLPSQLANAVSTTMSPPSDDLTTLVQPVNSTQTSITQDTELDHEKCDFIPADRVSLQKIKPDDLLLSTNQETVCEPPGTDRTEDKKLPSTALVIGSDLPISNQGSSSSAPENILPSTSEPGPSPPVIRSPTFPASDSYSFTQKLRSVLHSDLPVTKRTVKPTPAPPEPPLVPPTMPTGGATTERSSDSEEAFETPESTTPVKSVPPGPIPVLPEVEEQQSQPQQEEETTFLPPKPEEPALVPNLEGTEAPDETATENFTDSPFRQPSRSFSVVFDEDKPIASSGAYNLDIAANEFPEVNSPSSEASSKTRRKSTDSVPLSRNTLSRSLSLQAADFQLEDLPSSQGGSDSACSTLRRTKKARPASLKKKATIAKKQVEAVTTDDSKEVLSGEPPEVEVDRNLQVQPAPSPPPPPSETDTDLPVVGKEESQSPLTSELSQTDPPVSEVASSPPVEICQTQATGRLSPPIPTHQKLEVAPSGPEISETPTVIGQSVRLEFDYSEESREGQPPSRKGKKPVGKMPLRKPKPKKAVEKPDAPPGSSSPIPNDPDDIPIARGSYTYNLDQWDDPNFNPFSSTGKLQDPTLSAQEPLPEPTKPTVQRSESPAKTPASFEISAEQNGESNKPAKKKKTPLKTDTFRVKKSPKRSPVNENGSEELKILCKSEIPPIIASEEHATDEEKLASSVSSQKWACMAVDLEQEKQDYPQPSDLTSFVSENQFHNSSDDIDYGSSYSIEYMEKTGKCSPIRDMPQPQSMYLMFEASQDSQGKSPAKFTDTCSPGTDSNFEEMDPSLCSGQLPISRSPPIMQDNIHQPVERTRQREEEPAVLGSGKMELGSPEDDYVASEALLSRIAHHTALCDQLSYLEPDLAEKNPQAFAQKLQEELEFAAMRIEALTLARHISQSSQGTEVSGSDVLDPAAIVLSHKSLYSRSVAMETAGSSLLHNYKQPDLDAALQLAREEIAAKEEEVMEWKKKYEESRCEVVEMRKIVAEYEQTIAQMIEDEQREKSVSHNTVQQLILEKEQALSDLNSVEKSLADLFRRYEKMKDVLEGFRKNEEVLKKCAQEYLARVKKEEQRYHALKIHAEEKLDRANSEIAQVRSKSQQEQAAYQASLRKEQLRVDALERTLEQKNKEIEELTKICDELIAKMGKS</sequence>
<evidence type="ECO:0000256" key="8">
    <source>
        <dbReference type="SAM" id="MobiDB-lite"/>
    </source>
</evidence>
<feature type="compositionally biased region" description="Basic and acidic residues" evidence="8">
    <location>
        <begin position="2168"/>
        <end position="2178"/>
    </location>
</feature>
<keyword evidence="6" id="KW-0206">Cytoskeleton</keyword>
<feature type="region of interest" description="Disordered" evidence="8">
    <location>
        <begin position="2487"/>
        <end position="2506"/>
    </location>
</feature>
<evidence type="ECO:0000259" key="9">
    <source>
        <dbReference type="Pfam" id="PF05010"/>
    </source>
</evidence>
<feature type="domain" description="Transforming acidic coiled-coil-containing protein C-terminal" evidence="9">
    <location>
        <begin position="2617"/>
        <end position="2817"/>
    </location>
</feature>
<feature type="compositionally biased region" description="Polar residues" evidence="8">
    <location>
        <begin position="2102"/>
        <end position="2113"/>
    </location>
</feature>
<feature type="region of interest" description="Disordered" evidence="8">
    <location>
        <begin position="1740"/>
        <end position="1807"/>
    </location>
</feature>
<dbReference type="GO" id="GO:0005856">
    <property type="term" value="C:cytoskeleton"/>
    <property type="evidence" value="ECO:0007669"/>
    <property type="project" value="UniProtKB-SubCell"/>
</dbReference>
<keyword evidence="11" id="KW-1185">Reference proteome</keyword>
<feature type="compositionally biased region" description="Basic and acidic residues" evidence="8">
    <location>
        <begin position="1751"/>
        <end position="1760"/>
    </location>
</feature>
<evidence type="ECO:0000256" key="7">
    <source>
        <dbReference type="SAM" id="Coils"/>
    </source>
</evidence>
<feature type="compositionally biased region" description="Polar residues" evidence="8">
    <location>
        <begin position="293"/>
        <end position="306"/>
    </location>
</feature>
<dbReference type="GO" id="GO:0007052">
    <property type="term" value="P:mitotic spindle organization"/>
    <property type="evidence" value="ECO:0007669"/>
    <property type="project" value="InterPro"/>
</dbReference>
<feature type="compositionally biased region" description="Polar residues" evidence="8">
    <location>
        <begin position="2244"/>
        <end position="2259"/>
    </location>
</feature>
<dbReference type="GO" id="GO:0007097">
    <property type="term" value="P:nuclear migration"/>
    <property type="evidence" value="ECO:0007669"/>
    <property type="project" value="TreeGrafter"/>
</dbReference>
<feature type="compositionally biased region" description="Polar residues" evidence="8">
    <location>
        <begin position="2014"/>
        <end position="2027"/>
    </location>
</feature>
<accession>A0AAV6ZQF0</accession>
<feature type="compositionally biased region" description="Basic and acidic residues" evidence="8">
    <location>
        <begin position="277"/>
        <end position="292"/>
    </location>
</feature>
<feature type="compositionally biased region" description="Polar residues" evidence="8">
    <location>
        <begin position="598"/>
        <end position="622"/>
    </location>
</feature>
<feature type="region of interest" description="Disordered" evidence="8">
    <location>
        <begin position="2012"/>
        <end position="2327"/>
    </location>
</feature>
<evidence type="ECO:0000256" key="1">
    <source>
        <dbReference type="ARBA" id="ARBA00004245"/>
    </source>
</evidence>
<feature type="region of interest" description="Disordered" evidence="8">
    <location>
        <begin position="270"/>
        <end position="306"/>
    </location>
</feature>
<keyword evidence="3" id="KW-0963">Cytoplasm</keyword>
<protein>
    <recommendedName>
        <fullName evidence="9">Transforming acidic coiled-coil-containing protein C-terminal domain-containing protein</fullName>
    </recommendedName>
</protein>
<feature type="region of interest" description="Disordered" evidence="8">
    <location>
        <begin position="1"/>
        <end position="39"/>
    </location>
</feature>
<feature type="region of interest" description="Disordered" evidence="8">
    <location>
        <begin position="1968"/>
        <end position="1996"/>
    </location>
</feature>
<dbReference type="InterPro" id="IPR007707">
    <property type="entry name" value="TACC_C"/>
</dbReference>
<dbReference type="GO" id="GO:0005737">
    <property type="term" value="C:cytoplasm"/>
    <property type="evidence" value="ECO:0007669"/>
    <property type="project" value="TreeGrafter"/>
</dbReference>
<dbReference type="FunFam" id="1.20.5.1700:FF:000001">
    <property type="entry name" value="Transforming acidic coiled-coil-containing protein 1 isoform 2"/>
    <property type="match status" value="1"/>
</dbReference>
<gene>
    <name evidence="10" type="ORF">GDO81_004138</name>
</gene>
<keyword evidence="4" id="KW-0597">Phosphoprotein</keyword>
<feature type="compositionally biased region" description="Pro residues" evidence="8">
    <location>
        <begin position="1835"/>
        <end position="1848"/>
    </location>
</feature>
<evidence type="ECO:0000313" key="11">
    <source>
        <dbReference type="Proteomes" id="UP000824782"/>
    </source>
</evidence>
<feature type="region of interest" description="Disordered" evidence="8">
    <location>
        <begin position="1538"/>
        <end position="1560"/>
    </location>
</feature>
<dbReference type="Gene3D" id="1.20.5.1700">
    <property type="match status" value="1"/>
</dbReference>
<feature type="compositionally biased region" description="Low complexity" evidence="8">
    <location>
        <begin position="2114"/>
        <end position="2126"/>
    </location>
</feature>
<evidence type="ECO:0000256" key="4">
    <source>
        <dbReference type="ARBA" id="ARBA00022553"/>
    </source>
</evidence>
<evidence type="ECO:0000256" key="3">
    <source>
        <dbReference type="ARBA" id="ARBA00022490"/>
    </source>
</evidence>
<comment type="similarity">
    <text evidence="2">Belongs to the TACC family.</text>
</comment>
<feature type="compositionally biased region" description="Polar residues" evidence="8">
    <location>
        <begin position="1772"/>
        <end position="1793"/>
    </location>
</feature>
<name>A0AAV6ZQF0_ENGPU</name>
<comment type="subcellular location">
    <subcellularLocation>
        <location evidence="1">Cytoplasm</location>
        <location evidence="1">Cytoskeleton</location>
    </subcellularLocation>
</comment>
<dbReference type="EMBL" id="WNYA01000011">
    <property type="protein sequence ID" value="KAG8551491.1"/>
    <property type="molecule type" value="Genomic_DNA"/>
</dbReference>
<feature type="region of interest" description="Disordered" evidence="8">
    <location>
        <begin position="79"/>
        <end position="140"/>
    </location>
</feature>
<feature type="coiled-coil region" evidence="7">
    <location>
        <begin position="1363"/>
        <end position="1390"/>
    </location>
</feature>
<evidence type="ECO:0000256" key="5">
    <source>
        <dbReference type="ARBA" id="ARBA00023054"/>
    </source>
</evidence>
<feature type="region of interest" description="Disordered" evidence="8">
    <location>
        <begin position="1824"/>
        <end position="1951"/>
    </location>
</feature>
<dbReference type="PANTHER" id="PTHR13924:SF11">
    <property type="entry name" value="TRANSFORMING ACIDIC COILED-COIL-CONTAINING PROTEIN 2"/>
    <property type="match status" value="1"/>
</dbReference>
<dbReference type="GO" id="GO:0021987">
    <property type="term" value="P:cerebral cortex development"/>
    <property type="evidence" value="ECO:0007669"/>
    <property type="project" value="TreeGrafter"/>
</dbReference>
<evidence type="ECO:0000256" key="2">
    <source>
        <dbReference type="ARBA" id="ARBA00009423"/>
    </source>
</evidence>
<feature type="compositionally biased region" description="Polar residues" evidence="8">
    <location>
        <begin position="13"/>
        <end position="26"/>
    </location>
</feature>
<feature type="region of interest" description="Disordered" evidence="8">
    <location>
        <begin position="587"/>
        <end position="629"/>
    </location>
</feature>
<feature type="compositionally biased region" description="Basic and acidic residues" evidence="8">
    <location>
        <begin position="1"/>
        <end position="12"/>
    </location>
</feature>
<feature type="compositionally biased region" description="Basic residues" evidence="8">
    <location>
        <begin position="2028"/>
        <end position="2044"/>
    </location>
</feature>
<evidence type="ECO:0000256" key="6">
    <source>
        <dbReference type="ARBA" id="ARBA00023212"/>
    </source>
</evidence>
<feature type="coiled-coil region" evidence="7">
    <location>
        <begin position="2753"/>
        <end position="2819"/>
    </location>
</feature>
<proteinExistence type="inferred from homology"/>
<dbReference type="Pfam" id="PF05010">
    <property type="entry name" value="TACC_C"/>
    <property type="match status" value="1"/>
</dbReference>
<feature type="coiled-coil region" evidence="7">
    <location>
        <begin position="2626"/>
        <end position="2720"/>
    </location>
</feature>